<comment type="subunit">
    <text evidence="12">Interacts with ADAM10; the interaction influences ADAM10 substrate specificity, endocytosis and turnover.</text>
</comment>
<feature type="transmembrane region" description="Helical" evidence="15">
    <location>
        <begin position="183"/>
        <end position="203"/>
    </location>
</feature>
<dbReference type="Gene3D" id="1.10.1450.10">
    <property type="entry name" value="Tetraspanin"/>
    <property type="match status" value="1"/>
</dbReference>
<evidence type="ECO:0000313" key="18">
    <source>
        <dbReference type="RefSeq" id="XP_022079970.1"/>
    </source>
</evidence>
<keyword evidence="9" id="KW-1015">Disulfide bond</keyword>
<proteinExistence type="inferred from homology"/>
<keyword evidence="7 15" id="KW-1133">Transmembrane helix</keyword>
<dbReference type="Pfam" id="PF00335">
    <property type="entry name" value="Tetraspanin"/>
    <property type="match status" value="1"/>
</dbReference>
<name>A0A8B7XIM0_ACAPL</name>
<feature type="compositionally biased region" description="Low complexity" evidence="14">
    <location>
        <begin position="42"/>
        <end position="112"/>
    </location>
</feature>
<protein>
    <recommendedName>
        <fullName evidence="13">Tetraspanin-15</fullName>
    </recommendedName>
</protein>
<dbReference type="OrthoDB" id="2014092at2759"/>
<dbReference type="Proteomes" id="UP000694845">
    <property type="component" value="Unplaced"/>
</dbReference>
<dbReference type="KEGG" id="aplc:110973425"/>
<evidence type="ECO:0000256" key="4">
    <source>
        <dbReference type="ARBA" id="ARBA00022475"/>
    </source>
</evidence>
<feature type="transmembrane region" description="Helical" evidence="15">
    <location>
        <begin position="355"/>
        <end position="380"/>
    </location>
</feature>
<evidence type="ECO:0000256" key="15">
    <source>
        <dbReference type="SAM" id="Phobius"/>
    </source>
</evidence>
<evidence type="ECO:0000256" key="10">
    <source>
        <dbReference type="ARBA" id="ARBA00023180"/>
    </source>
</evidence>
<dbReference type="GO" id="GO:0051604">
    <property type="term" value="P:protein maturation"/>
    <property type="evidence" value="ECO:0007669"/>
    <property type="project" value="UniProtKB-ARBA"/>
</dbReference>
<evidence type="ECO:0000256" key="1">
    <source>
        <dbReference type="ARBA" id="ARBA00004414"/>
    </source>
</evidence>
<evidence type="ECO:0000313" key="16">
    <source>
        <dbReference type="Proteomes" id="UP000694845"/>
    </source>
</evidence>
<dbReference type="GO" id="GO:0005886">
    <property type="term" value="C:plasma membrane"/>
    <property type="evidence" value="ECO:0007669"/>
    <property type="project" value="UniProtKB-SubCell"/>
</dbReference>
<dbReference type="PRINTS" id="PR00259">
    <property type="entry name" value="TMFOUR"/>
</dbReference>
<accession>A0A8B7XIM0</accession>
<evidence type="ECO:0000313" key="17">
    <source>
        <dbReference type="RefSeq" id="XP_022079962.1"/>
    </source>
</evidence>
<feature type="transmembrane region" description="Helical" evidence="15">
    <location>
        <begin position="215"/>
        <end position="237"/>
    </location>
</feature>
<comment type="function">
    <text evidence="11">Part of TspanC8 subgroup, composed of 6 members that interact with the transmembrane metalloprotease ADAM10. This interaction is required for ADAM10 exit from the endoplasmic reticulum and for enzymatic maturation and trafficking to the cell surface as well as substrate specificity. Different TspanC8/ADAM10 complexes have distinct substrates. Promotes ADAM10-mediated cleavage of CDH2. Negatively regulates ligand-induced Notch activity probably by regulating ADAM10 activity.</text>
</comment>
<evidence type="ECO:0000256" key="2">
    <source>
        <dbReference type="ARBA" id="ARBA00004651"/>
    </source>
</evidence>
<dbReference type="GO" id="GO:0031902">
    <property type="term" value="C:late endosome membrane"/>
    <property type="evidence" value="ECO:0007669"/>
    <property type="project" value="UniProtKB-SubCell"/>
</dbReference>
<keyword evidence="16" id="KW-1185">Reference proteome</keyword>
<feature type="transmembrane region" description="Helical" evidence="15">
    <location>
        <begin position="141"/>
        <end position="163"/>
    </location>
</feature>
<dbReference type="InterPro" id="IPR008952">
    <property type="entry name" value="Tetraspanin_EC2_sf"/>
</dbReference>
<evidence type="ECO:0000256" key="9">
    <source>
        <dbReference type="ARBA" id="ARBA00023157"/>
    </source>
</evidence>
<dbReference type="PANTHER" id="PTHR19282:SF431">
    <property type="entry name" value="TETRASPANIN 26A, ISOFORM B-RELATED"/>
    <property type="match status" value="1"/>
</dbReference>
<evidence type="ECO:0000256" key="12">
    <source>
        <dbReference type="ARBA" id="ARBA00065909"/>
    </source>
</evidence>
<feature type="compositionally biased region" description="Basic residues" evidence="14">
    <location>
        <begin position="113"/>
        <end position="124"/>
    </location>
</feature>
<gene>
    <name evidence="17 18" type="primary">LOC110973425</name>
</gene>
<evidence type="ECO:0000256" key="6">
    <source>
        <dbReference type="ARBA" id="ARBA00022753"/>
    </source>
</evidence>
<dbReference type="OMA" id="DPMYGFI"/>
<keyword evidence="10" id="KW-0325">Glycoprotein</keyword>
<evidence type="ECO:0000256" key="11">
    <source>
        <dbReference type="ARBA" id="ARBA00056423"/>
    </source>
</evidence>
<dbReference type="InterPro" id="IPR018499">
    <property type="entry name" value="Tetraspanin/Peripherin"/>
</dbReference>
<dbReference type="PANTHER" id="PTHR19282">
    <property type="entry name" value="TETRASPANIN"/>
    <property type="match status" value="1"/>
</dbReference>
<dbReference type="SUPFAM" id="SSF48652">
    <property type="entry name" value="Tetraspanin"/>
    <property type="match status" value="1"/>
</dbReference>
<evidence type="ECO:0000256" key="14">
    <source>
        <dbReference type="SAM" id="MobiDB-lite"/>
    </source>
</evidence>
<evidence type="ECO:0000256" key="7">
    <source>
        <dbReference type="ARBA" id="ARBA00022989"/>
    </source>
</evidence>
<evidence type="ECO:0000256" key="3">
    <source>
        <dbReference type="ARBA" id="ARBA00006840"/>
    </source>
</evidence>
<dbReference type="GeneID" id="110973425"/>
<reference evidence="17 18" key="1">
    <citation type="submission" date="2025-04" db="UniProtKB">
        <authorList>
            <consortium name="RefSeq"/>
        </authorList>
    </citation>
    <scope>IDENTIFICATION</scope>
</reference>
<feature type="region of interest" description="Disordered" evidence="14">
    <location>
        <begin position="1"/>
        <end position="124"/>
    </location>
</feature>
<sequence>MGRKTEPLRQETAQQPPPPYTVNQQMRYPEMRDQGYYLQSVPQQPQQPYGRPQQPLPQAQQQSAQKRPPQQQQQQRPRQQQQKQQRQQQQQRQQKQPKMRQQQQKVQQQQQHQQHRRPSLRRFRRAPPGVEVSPCIKYTLFFLNMVFWLLGVFLLGFGIWGVVSKALASVEAIAEVAGIGFDPMYGFIIVGAVIFILATSGCIGALRENTCMLKFFAYTLILIFLAEITIGVLAYFYQDKVFAILEGWINSSIRDYYDDPDTQFILDGLQENLQCCGSANGPADWEKNIYFNCSSPARSKCSVPYSCCQADPVADVVNYQCGYGALEPREPSQPRPDVYFTGCVNAMKDWFISNAIVLGVAGGVLIIMECLVICLAKSLVNDIECVKSYW</sequence>
<dbReference type="RefSeq" id="XP_022079970.1">
    <property type="nucleotide sequence ID" value="XM_022224278.1"/>
</dbReference>
<keyword evidence="6" id="KW-0967">Endosome</keyword>
<dbReference type="GO" id="GO:0019899">
    <property type="term" value="F:enzyme binding"/>
    <property type="evidence" value="ECO:0007669"/>
    <property type="project" value="UniProtKB-ARBA"/>
</dbReference>
<evidence type="ECO:0000256" key="13">
    <source>
        <dbReference type="ARBA" id="ARBA00073329"/>
    </source>
</evidence>
<keyword evidence="4" id="KW-1003">Cell membrane</keyword>
<dbReference type="RefSeq" id="XP_022079962.1">
    <property type="nucleotide sequence ID" value="XM_022224270.1"/>
</dbReference>
<evidence type="ECO:0000256" key="5">
    <source>
        <dbReference type="ARBA" id="ARBA00022692"/>
    </source>
</evidence>
<evidence type="ECO:0000256" key="8">
    <source>
        <dbReference type="ARBA" id="ARBA00023136"/>
    </source>
</evidence>
<keyword evidence="8 15" id="KW-0472">Membrane</keyword>
<dbReference type="FunFam" id="1.10.1450.10:FF:000011">
    <property type="entry name" value="Tetraspanin"/>
    <property type="match status" value="1"/>
</dbReference>
<dbReference type="AlphaFoldDB" id="A0A8B7XIM0"/>
<comment type="similarity">
    <text evidence="3">Belongs to the tetraspanin (TM4SF) family.</text>
</comment>
<comment type="subcellular location">
    <subcellularLocation>
        <location evidence="2">Cell membrane</location>
        <topology evidence="2">Multi-pass membrane protein</topology>
    </subcellularLocation>
    <subcellularLocation>
        <location evidence="1">Late endosome membrane</location>
    </subcellularLocation>
</comment>
<organism evidence="16 17">
    <name type="scientific">Acanthaster planci</name>
    <name type="common">Crown-of-thorns starfish</name>
    <dbReference type="NCBI Taxonomy" id="133434"/>
    <lineage>
        <taxon>Eukaryota</taxon>
        <taxon>Metazoa</taxon>
        <taxon>Echinodermata</taxon>
        <taxon>Eleutherozoa</taxon>
        <taxon>Asterozoa</taxon>
        <taxon>Asteroidea</taxon>
        <taxon>Valvatacea</taxon>
        <taxon>Valvatida</taxon>
        <taxon>Acanthasteridae</taxon>
        <taxon>Acanthaster</taxon>
    </lineage>
</organism>
<keyword evidence="5 15" id="KW-0812">Transmembrane</keyword>